<comment type="caution">
    <text evidence="10">The sequence shown here is derived from an EMBL/GenBank/DDBJ whole genome shotgun (WGS) entry which is preliminary data.</text>
</comment>
<protein>
    <submittedName>
        <fullName evidence="10">Aminopeptidase</fullName>
    </submittedName>
</protein>
<dbReference type="PANTHER" id="PTHR34448:SF1">
    <property type="entry name" value="BLL6088 PROTEIN"/>
    <property type="match status" value="1"/>
</dbReference>
<dbReference type="PANTHER" id="PTHR34448">
    <property type="entry name" value="AMINOPEPTIDASE"/>
    <property type="match status" value="1"/>
</dbReference>
<comment type="cofactor">
    <cofactor evidence="2">
        <name>Mg(2+)</name>
        <dbReference type="ChEBI" id="CHEBI:18420"/>
    </cofactor>
</comment>
<proteinExistence type="inferred from homology"/>
<dbReference type="RefSeq" id="WP_371161836.1">
    <property type="nucleotide sequence ID" value="NZ_JBEDNX010000002.1"/>
</dbReference>
<comment type="cofactor">
    <cofactor evidence="3">
        <name>Zn(2+)</name>
        <dbReference type="ChEBI" id="CHEBI:29105"/>
    </cofactor>
</comment>
<organism evidence="10 11">
    <name type="scientific">Halorubrum miltondacostae</name>
    <dbReference type="NCBI Taxonomy" id="3076378"/>
    <lineage>
        <taxon>Archaea</taxon>
        <taxon>Methanobacteriati</taxon>
        <taxon>Methanobacteriota</taxon>
        <taxon>Stenosarchaea group</taxon>
        <taxon>Halobacteria</taxon>
        <taxon>Halobacteriales</taxon>
        <taxon>Haloferacaceae</taxon>
        <taxon>Halorubrum</taxon>
    </lineage>
</organism>
<name>A0ABD5M554_9EURY</name>
<evidence type="ECO:0000256" key="9">
    <source>
        <dbReference type="ARBA" id="ARBA00023049"/>
    </source>
</evidence>
<comment type="similarity">
    <text evidence="4">Belongs to the peptidase M29 family.</text>
</comment>
<evidence type="ECO:0000256" key="4">
    <source>
        <dbReference type="ARBA" id="ARBA00008236"/>
    </source>
</evidence>
<dbReference type="GO" id="GO:0008237">
    <property type="term" value="F:metallopeptidase activity"/>
    <property type="evidence" value="ECO:0007669"/>
    <property type="project" value="UniProtKB-KW"/>
</dbReference>
<dbReference type="Proteomes" id="UP001567572">
    <property type="component" value="Unassembled WGS sequence"/>
</dbReference>
<dbReference type="Pfam" id="PF02073">
    <property type="entry name" value="Peptidase_M29"/>
    <property type="match status" value="1"/>
</dbReference>
<dbReference type="InterPro" id="IPR035097">
    <property type="entry name" value="M29_N-terminal"/>
</dbReference>
<evidence type="ECO:0000256" key="7">
    <source>
        <dbReference type="ARBA" id="ARBA00022723"/>
    </source>
</evidence>
<reference evidence="10 11" key="1">
    <citation type="submission" date="2024-06" db="EMBL/GenBank/DDBJ databases">
        <title>Halorubrum miltondacostae sp. nov., a potential PHA producer isolated from an inland solar saltern in Rio Maior, Portugal.</title>
        <authorList>
            <person name="Albuquerque L."/>
            <person name="Viver T."/>
            <person name="Barroso C."/>
            <person name="Claudino R."/>
            <person name="Galvan M."/>
            <person name="Simoes G."/>
            <person name="Lobo Da Cunha A."/>
            <person name="Egas C."/>
        </authorList>
    </citation>
    <scope>NUCLEOTIDE SEQUENCE [LARGE SCALE GENOMIC DNA]</scope>
    <source>
        <strain evidence="10 11">RMP-11</strain>
    </source>
</reference>
<dbReference type="Gene3D" id="3.40.1830.10">
    <property type="entry name" value="Thermophilic metalloprotease (M29)"/>
    <property type="match status" value="1"/>
</dbReference>
<dbReference type="InterPro" id="IPR052170">
    <property type="entry name" value="M29_Exopeptidase"/>
</dbReference>
<comment type="cofactor">
    <cofactor evidence="1">
        <name>Co(2+)</name>
        <dbReference type="ChEBI" id="CHEBI:48828"/>
    </cofactor>
</comment>
<evidence type="ECO:0000256" key="8">
    <source>
        <dbReference type="ARBA" id="ARBA00022801"/>
    </source>
</evidence>
<evidence type="ECO:0000256" key="3">
    <source>
        <dbReference type="ARBA" id="ARBA00001947"/>
    </source>
</evidence>
<keyword evidence="11" id="KW-1185">Reference proteome</keyword>
<keyword evidence="8" id="KW-0378">Hydrolase</keyword>
<dbReference type="GO" id="GO:0006508">
    <property type="term" value="P:proteolysis"/>
    <property type="evidence" value="ECO:0007669"/>
    <property type="project" value="UniProtKB-KW"/>
</dbReference>
<keyword evidence="7" id="KW-0479">Metal-binding</keyword>
<keyword evidence="6" id="KW-0645">Protease</keyword>
<evidence type="ECO:0000256" key="6">
    <source>
        <dbReference type="ARBA" id="ARBA00022670"/>
    </source>
</evidence>
<evidence type="ECO:0000256" key="2">
    <source>
        <dbReference type="ARBA" id="ARBA00001946"/>
    </source>
</evidence>
<sequence length="362" mass="39582">MDDRTLRHARVLVDHCTDVAPEDDVEIRAPTAAEDLVVALYEALGRRGARATTVWRNPRATRAYAREMYPDDYRPKEHRVAALVETDVVILIKGARNAAETSDVNADARRAASRAKEPLLRERLDTRWVITQHPTPADAQRADLSTAAWRSLVYDAVDRDWAAMRERQARVADRLAAADEVRLVAGDDTDLRFDVAGMDAYNDAGRENMPGGEVATVPAVDGVEGEVRFDHPLRRGGREAAGIRLSFAEGRVVDWAAERGADVLDSLLETDEGASRVGELGIGTNEGVDRVTGNVLFDEKAAGTVHVALGDALSECVPDDRTGNESAVHADLIRDASADARIAFDGETVYRDGEFLIREESD</sequence>
<evidence type="ECO:0000313" key="11">
    <source>
        <dbReference type="Proteomes" id="UP001567572"/>
    </source>
</evidence>
<dbReference type="AlphaFoldDB" id="A0ABD5M554"/>
<dbReference type="InterPro" id="IPR000787">
    <property type="entry name" value="Peptidase_M29"/>
</dbReference>
<keyword evidence="5 10" id="KW-0031">Aminopeptidase</keyword>
<evidence type="ECO:0000256" key="5">
    <source>
        <dbReference type="ARBA" id="ARBA00022438"/>
    </source>
</evidence>
<evidence type="ECO:0000256" key="1">
    <source>
        <dbReference type="ARBA" id="ARBA00001941"/>
    </source>
</evidence>
<gene>
    <name evidence="10" type="ORF">ABNG04_08800</name>
</gene>
<keyword evidence="9" id="KW-0482">Metalloprotease</keyword>
<dbReference type="EMBL" id="JBEDNY010000002">
    <property type="protein sequence ID" value="MEZ3163962.1"/>
    <property type="molecule type" value="Genomic_DNA"/>
</dbReference>
<accession>A0ABD5M554</accession>
<dbReference type="GO" id="GO:0004177">
    <property type="term" value="F:aminopeptidase activity"/>
    <property type="evidence" value="ECO:0007669"/>
    <property type="project" value="UniProtKB-KW"/>
</dbReference>
<dbReference type="PRINTS" id="PR00919">
    <property type="entry name" value="THERMOPTASE"/>
</dbReference>
<dbReference type="SUPFAM" id="SSF144052">
    <property type="entry name" value="Thermophilic metalloprotease-like"/>
    <property type="match status" value="1"/>
</dbReference>
<dbReference type="GO" id="GO:0046872">
    <property type="term" value="F:metal ion binding"/>
    <property type="evidence" value="ECO:0007669"/>
    <property type="project" value="UniProtKB-KW"/>
</dbReference>
<evidence type="ECO:0000313" key="10">
    <source>
        <dbReference type="EMBL" id="MEZ3163962.1"/>
    </source>
</evidence>